<feature type="domain" description="TonB-dependent receptor-like beta-barrel" evidence="12">
    <location>
        <begin position="225"/>
        <end position="684"/>
    </location>
</feature>
<evidence type="ECO:0000256" key="4">
    <source>
        <dbReference type="ARBA" id="ARBA00022452"/>
    </source>
</evidence>
<evidence type="ECO:0000256" key="7">
    <source>
        <dbReference type="ARBA" id="ARBA00023136"/>
    </source>
</evidence>
<reference evidence="14" key="1">
    <citation type="submission" date="2021-05" db="EMBL/GenBank/DDBJ databases">
        <title>Genome of Sphingobium sp. strain.</title>
        <authorList>
            <person name="Fan R."/>
        </authorList>
    </citation>
    <scope>NUCLEOTIDE SEQUENCE</scope>
    <source>
        <strain evidence="14">H33</strain>
    </source>
</reference>
<evidence type="ECO:0000256" key="9">
    <source>
        <dbReference type="ARBA" id="ARBA00023237"/>
    </source>
</evidence>
<dbReference type="GO" id="GO:0015891">
    <property type="term" value="P:siderophore transport"/>
    <property type="evidence" value="ECO:0007669"/>
    <property type="project" value="InterPro"/>
</dbReference>
<keyword evidence="7 10" id="KW-0472">Membrane</keyword>
<evidence type="ECO:0000256" key="10">
    <source>
        <dbReference type="PROSITE-ProRule" id="PRU01360"/>
    </source>
</evidence>
<evidence type="ECO:0000256" key="1">
    <source>
        <dbReference type="ARBA" id="ARBA00004571"/>
    </source>
</evidence>
<keyword evidence="15" id="KW-1185">Reference proteome</keyword>
<dbReference type="Gene3D" id="2.170.130.10">
    <property type="entry name" value="TonB-dependent receptor, plug domain"/>
    <property type="match status" value="1"/>
</dbReference>
<dbReference type="EMBL" id="JAHGAW010000004">
    <property type="protein sequence ID" value="MBT2186822.1"/>
    <property type="molecule type" value="Genomic_DNA"/>
</dbReference>
<evidence type="ECO:0000256" key="11">
    <source>
        <dbReference type="RuleBase" id="RU003357"/>
    </source>
</evidence>
<evidence type="ECO:0000259" key="13">
    <source>
        <dbReference type="Pfam" id="PF07715"/>
    </source>
</evidence>
<evidence type="ECO:0000313" key="15">
    <source>
        <dbReference type="Proteomes" id="UP001138757"/>
    </source>
</evidence>
<dbReference type="GO" id="GO:0015344">
    <property type="term" value="F:siderophore uptake transmembrane transporter activity"/>
    <property type="evidence" value="ECO:0007669"/>
    <property type="project" value="TreeGrafter"/>
</dbReference>
<keyword evidence="4 10" id="KW-1134">Transmembrane beta strand</keyword>
<keyword evidence="3 10" id="KW-0813">Transport</keyword>
<dbReference type="PROSITE" id="PS52016">
    <property type="entry name" value="TONB_DEPENDENT_REC_3"/>
    <property type="match status" value="1"/>
</dbReference>
<organism evidence="14 15">
    <name type="scientific">Sphingobium nicotianae</name>
    <dbReference type="NCBI Taxonomy" id="2782607"/>
    <lineage>
        <taxon>Bacteria</taxon>
        <taxon>Pseudomonadati</taxon>
        <taxon>Pseudomonadota</taxon>
        <taxon>Alphaproteobacteria</taxon>
        <taxon>Sphingomonadales</taxon>
        <taxon>Sphingomonadaceae</taxon>
        <taxon>Sphingobium</taxon>
    </lineage>
</organism>
<comment type="caution">
    <text evidence="14">The sequence shown here is derived from an EMBL/GenBank/DDBJ whole genome shotgun (WGS) entry which is preliminary data.</text>
</comment>
<evidence type="ECO:0000313" key="14">
    <source>
        <dbReference type="EMBL" id="MBT2186822.1"/>
    </source>
</evidence>
<accession>A0A9X1IQN4</accession>
<dbReference type="GO" id="GO:0009279">
    <property type="term" value="C:cell outer membrane"/>
    <property type="evidence" value="ECO:0007669"/>
    <property type="project" value="UniProtKB-SubCell"/>
</dbReference>
<dbReference type="Proteomes" id="UP001138757">
    <property type="component" value="Unassembled WGS sequence"/>
</dbReference>
<dbReference type="GO" id="GO:0038023">
    <property type="term" value="F:signaling receptor activity"/>
    <property type="evidence" value="ECO:0007669"/>
    <property type="project" value="InterPro"/>
</dbReference>
<dbReference type="PANTHER" id="PTHR32552">
    <property type="entry name" value="FERRICHROME IRON RECEPTOR-RELATED"/>
    <property type="match status" value="1"/>
</dbReference>
<protein>
    <submittedName>
        <fullName evidence="14">TonB-dependent receptor</fullName>
    </submittedName>
</protein>
<comment type="similarity">
    <text evidence="2 10 11">Belongs to the TonB-dependent receptor family.</text>
</comment>
<dbReference type="NCBIfam" id="TIGR01783">
    <property type="entry name" value="TonB-siderophor"/>
    <property type="match status" value="1"/>
</dbReference>
<keyword evidence="8 14" id="KW-0675">Receptor</keyword>
<dbReference type="Gene3D" id="2.40.170.20">
    <property type="entry name" value="TonB-dependent receptor, beta-barrel domain"/>
    <property type="match status" value="1"/>
</dbReference>
<evidence type="ECO:0000256" key="5">
    <source>
        <dbReference type="ARBA" id="ARBA00022692"/>
    </source>
</evidence>
<dbReference type="SUPFAM" id="SSF56935">
    <property type="entry name" value="Porins"/>
    <property type="match status" value="1"/>
</dbReference>
<evidence type="ECO:0000256" key="2">
    <source>
        <dbReference type="ARBA" id="ARBA00009810"/>
    </source>
</evidence>
<dbReference type="Pfam" id="PF00593">
    <property type="entry name" value="TonB_dep_Rec_b-barrel"/>
    <property type="match status" value="1"/>
</dbReference>
<keyword evidence="5 10" id="KW-0812">Transmembrane</keyword>
<evidence type="ECO:0000256" key="3">
    <source>
        <dbReference type="ARBA" id="ARBA00022448"/>
    </source>
</evidence>
<comment type="subcellular location">
    <subcellularLocation>
        <location evidence="1 10">Cell outer membrane</location>
        <topology evidence="1 10">Multi-pass membrane protein</topology>
    </subcellularLocation>
</comment>
<dbReference type="AlphaFoldDB" id="A0A9X1IQN4"/>
<dbReference type="InterPro" id="IPR000531">
    <property type="entry name" value="Beta-barrel_TonB"/>
</dbReference>
<sequence>MALAQPAMAQAQDAQGTDASNAIIVIGKYETSLTTGATTGSRLGLTPLETPATVNVMDGDALRARGDFSIMDAVTRAPGVTNAGNPGNGGSALAMRGFSGQGSVLQLYDGLRLFPVADTITFPSDPWNVERIEVLSGPASVLYGQGALGGAVNIIPRQPNTQRLEAQGEAGYGSQNSWHVAAGAAGPLGEMLSFRADASYRRSDGYVDRGDSETLALSGALRFQPHDDVSLTLRDDYGDLHPTKYFGTPLIHSTLDTSIRERNYNVADAVMHWRDNRLALTLNWAVSDAITIANSAYYLTSKRKWRNLETYCWIGADGDCPNGIGYGTPGNIYRADNFGIVHDQKQYGDQGSIKISAPIGGHGKNDLLLGFDVSRVNLVYSHDFGSDYQEDEVNPKSFNPGLFLDTQGIAPRYHTTTDTYALYVEDRLAVTEQFSLVGGLRYEHNKVGRWNYVYNGAGTQITGEAPALNGGQDAYKSLDHATWRVGAVYQPTPSISLYGQYATAVDPLGTLTTYSASATQFQLTNATGNQIEMGAKAVFLDGHGSAAIAAYRIAKHNLFTQTRTNGAIEQVGERSSRGIEASLSLALPGGFGLEANGTLLDARFDSFSGNDGNTPPGVPEEAANVELRWSAADRFQARADLRYVGRRFSDNANRFRVPAYTVVDLSVTYAVTPNIGLDVRIYNLFDKDYALGTYSDEQWILGRPRSVDISIRARY</sequence>
<dbReference type="InterPro" id="IPR037066">
    <property type="entry name" value="Plug_dom_sf"/>
</dbReference>
<proteinExistence type="inferred from homology"/>
<dbReference type="Pfam" id="PF07715">
    <property type="entry name" value="Plug"/>
    <property type="match status" value="1"/>
</dbReference>
<keyword evidence="9 10" id="KW-0998">Cell outer membrane</keyword>
<name>A0A9X1IQN4_9SPHN</name>
<feature type="domain" description="TonB-dependent receptor plug" evidence="13">
    <location>
        <begin position="48"/>
        <end position="151"/>
    </location>
</feature>
<evidence type="ECO:0000259" key="12">
    <source>
        <dbReference type="Pfam" id="PF00593"/>
    </source>
</evidence>
<dbReference type="InterPro" id="IPR012910">
    <property type="entry name" value="Plug_dom"/>
</dbReference>
<evidence type="ECO:0000256" key="6">
    <source>
        <dbReference type="ARBA" id="ARBA00023077"/>
    </source>
</evidence>
<dbReference type="InterPro" id="IPR039426">
    <property type="entry name" value="TonB-dep_rcpt-like"/>
</dbReference>
<dbReference type="InterPro" id="IPR036942">
    <property type="entry name" value="Beta-barrel_TonB_sf"/>
</dbReference>
<gene>
    <name evidence="14" type="ORF">KK488_07645</name>
</gene>
<dbReference type="PANTHER" id="PTHR32552:SF84">
    <property type="entry name" value="TONB-DEPENDENT RECEPTOR-RELATED"/>
    <property type="match status" value="1"/>
</dbReference>
<dbReference type="CDD" id="cd01347">
    <property type="entry name" value="ligand_gated_channel"/>
    <property type="match status" value="1"/>
</dbReference>
<dbReference type="InterPro" id="IPR010105">
    <property type="entry name" value="TonB_sidphr_rcpt"/>
</dbReference>
<evidence type="ECO:0000256" key="8">
    <source>
        <dbReference type="ARBA" id="ARBA00023170"/>
    </source>
</evidence>
<keyword evidence="6 11" id="KW-0798">TonB box</keyword>